<proteinExistence type="predicted"/>
<gene>
    <name evidence="1" type="ORF">CHCC16736_3217</name>
</gene>
<reference evidence="1 2" key="1">
    <citation type="submission" date="2019-06" db="EMBL/GenBank/DDBJ databases">
        <title>Genome sequence analysis of &gt;100 Bacillus licheniformis strains suggests intrinsic resistance to this species.</title>
        <authorList>
            <person name="Wels M."/>
            <person name="Siezen R.J."/>
            <person name="Johansen E."/>
            <person name="Stuer-Lauridsen B."/>
            <person name="Bjerre K."/>
            <person name="Nielsen B.K.K."/>
        </authorList>
    </citation>
    <scope>NUCLEOTIDE SEQUENCE [LARGE SCALE GENOMIC DNA]</scope>
    <source>
        <strain evidence="1 2">BAC-16736</strain>
    </source>
</reference>
<accession>A0A8B5YDH4</accession>
<organism evidence="1 2">
    <name type="scientific">Bacillus licheniformis</name>
    <dbReference type="NCBI Taxonomy" id="1402"/>
    <lineage>
        <taxon>Bacteria</taxon>
        <taxon>Bacillati</taxon>
        <taxon>Bacillota</taxon>
        <taxon>Bacilli</taxon>
        <taxon>Bacillales</taxon>
        <taxon>Bacillaceae</taxon>
        <taxon>Bacillus</taxon>
    </lineage>
</organism>
<protein>
    <submittedName>
        <fullName evidence="1">Uncharacterized protein</fullName>
    </submittedName>
</protein>
<comment type="caution">
    <text evidence="1">The sequence shown here is derived from an EMBL/GenBank/DDBJ whole genome shotgun (WGS) entry which is preliminary data.</text>
</comment>
<evidence type="ECO:0000313" key="1">
    <source>
        <dbReference type="EMBL" id="TWL28615.1"/>
    </source>
</evidence>
<dbReference type="EMBL" id="NILC01000021">
    <property type="protein sequence ID" value="TWL28615.1"/>
    <property type="molecule type" value="Genomic_DNA"/>
</dbReference>
<dbReference type="Proteomes" id="UP000435910">
    <property type="component" value="Unassembled WGS sequence"/>
</dbReference>
<dbReference type="AlphaFoldDB" id="A0A8B5YDH4"/>
<evidence type="ECO:0000313" key="2">
    <source>
        <dbReference type="Proteomes" id="UP000435910"/>
    </source>
</evidence>
<sequence length="50" mass="5909">MFFLSFPEAFVSKNDRHLFHYMCQTSPLFKACLYHKRKAALSRVIIASRT</sequence>
<name>A0A8B5YDH4_BACLI</name>